<name>A0A1C6RK88_9ACTN</name>
<comment type="similarity">
    <text evidence="1">Belongs to the carbohydrate kinase PfkB family.</text>
</comment>
<organism evidence="5 6">
    <name type="scientific">Micromonospora inyonensis</name>
    <dbReference type="NCBI Taxonomy" id="47866"/>
    <lineage>
        <taxon>Bacteria</taxon>
        <taxon>Bacillati</taxon>
        <taxon>Actinomycetota</taxon>
        <taxon>Actinomycetes</taxon>
        <taxon>Micromonosporales</taxon>
        <taxon>Micromonosporaceae</taxon>
        <taxon>Micromonospora</taxon>
    </lineage>
</organism>
<dbReference type="PANTHER" id="PTHR43085">
    <property type="entry name" value="HEXOKINASE FAMILY MEMBER"/>
    <property type="match status" value="1"/>
</dbReference>
<dbReference type="Pfam" id="PF00294">
    <property type="entry name" value="PfkB"/>
    <property type="match status" value="1"/>
</dbReference>
<dbReference type="EMBL" id="FMHU01000001">
    <property type="protein sequence ID" value="SCL17425.1"/>
    <property type="molecule type" value="Genomic_DNA"/>
</dbReference>
<dbReference type="InterPro" id="IPR029056">
    <property type="entry name" value="Ribokinase-like"/>
</dbReference>
<evidence type="ECO:0000259" key="4">
    <source>
        <dbReference type="Pfam" id="PF00294"/>
    </source>
</evidence>
<dbReference type="InterPro" id="IPR050306">
    <property type="entry name" value="PfkB_Carbo_kinase"/>
</dbReference>
<dbReference type="STRING" id="47866.GA0074694_1999"/>
<dbReference type="SUPFAM" id="SSF53613">
    <property type="entry name" value="Ribokinase-like"/>
    <property type="match status" value="1"/>
</dbReference>
<evidence type="ECO:0000256" key="2">
    <source>
        <dbReference type="ARBA" id="ARBA00022679"/>
    </source>
</evidence>
<proteinExistence type="inferred from homology"/>
<dbReference type="InterPro" id="IPR011611">
    <property type="entry name" value="PfkB_dom"/>
</dbReference>
<accession>A0A1C6RK88</accession>
<dbReference type="Gene3D" id="3.40.1190.20">
    <property type="match status" value="1"/>
</dbReference>
<keyword evidence="3 5" id="KW-0418">Kinase</keyword>
<sequence>MGDNVVDRYPDTGLEYPGGNAYNVAVFARRAGAAGAYLGIVGADASGDHLVNVLRREDVDVSRVRRVPGPNSYAVVHLTPGGNREFAAWEPIPDRLTLEPEDRELVARADLVHTGHASFTESLVPSLAELALVSFDFSYRGLDYAEPLLPHLWSATFSGAGLTAGQARELATTAQGRGPKVVLVTRGAQGAVVAVDGVLHEEPAAPADVVDTLGAGDAFAARFLIGLLRGEEAKEAAAAAAGFAARVCESFGAFGHARSMVTSTSETADPNTDARGEQR</sequence>
<protein>
    <submittedName>
        <fullName evidence="5">Fructoselysine 6-kinase</fullName>
    </submittedName>
</protein>
<evidence type="ECO:0000256" key="3">
    <source>
        <dbReference type="ARBA" id="ARBA00022777"/>
    </source>
</evidence>
<dbReference type="GO" id="GO:0016301">
    <property type="term" value="F:kinase activity"/>
    <property type="evidence" value="ECO:0007669"/>
    <property type="project" value="UniProtKB-KW"/>
</dbReference>
<reference evidence="6" key="1">
    <citation type="submission" date="2016-06" db="EMBL/GenBank/DDBJ databases">
        <authorList>
            <person name="Varghese N."/>
        </authorList>
    </citation>
    <scope>NUCLEOTIDE SEQUENCE [LARGE SCALE GENOMIC DNA]</scope>
    <source>
        <strain evidence="6">DSM 46123</strain>
    </source>
</reference>
<gene>
    <name evidence="5" type="ORF">GA0074694_1999</name>
</gene>
<keyword evidence="6" id="KW-1185">Reference proteome</keyword>
<feature type="domain" description="Carbohydrate kinase PfkB" evidence="4">
    <location>
        <begin position="12"/>
        <end position="253"/>
    </location>
</feature>
<evidence type="ECO:0000313" key="6">
    <source>
        <dbReference type="Proteomes" id="UP000198906"/>
    </source>
</evidence>
<keyword evidence="2" id="KW-0808">Transferase</keyword>
<dbReference type="AlphaFoldDB" id="A0A1C6RK88"/>
<dbReference type="Proteomes" id="UP000198906">
    <property type="component" value="Unassembled WGS sequence"/>
</dbReference>
<evidence type="ECO:0000256" key="1">
    <source>
        <dbReference type="ARBA" id="ARBA00010688"/>
    </source>
</evidence>
<evidence type="ECO:0000313" key="5">
    <source>
        <dbReference type="EMBL" id="SCL17425.1"/>
    </source>
</evidence>
<dbReference type="PANTHER" id="PTHR43085:SF41">
    <property type="entry name" value="FRUCTOSELYSINE 6-KINASE"/>
    <property type="match status" value="1"/>
</dbReference>